<name>A0ABP1NFP9_XYLVO</name>
<keyword evidence="3" id="KW-1185">Reference proteome</keyword>
<evidence type="ECO:0000313" key="3">
    <source>
        <dbReference type="Proteomes" id="UP001642520"/>
    </source>
</evidence>
<comment type="caution">
    <text evidence="2">The sequence shown here is derived from an EMBL/GenBank/DDBJ whole genome shotgun (WGS) entry which is preliminary data.</text>
</comment>
<feature type="region of interest" description="Disordered" evidence="1">
    <location>
        <begin position="454"/>
        <end position="494"/>
    </location>
</feature>
<proteinExistence type="predicted"/>
<dbReference type="PANTHER" id="PTHR23053">
    <property type="entry name" value="DLEC1 DELETED IN LUNG AND ESOPHAGEAL CANCER 1"/>
    <property type="match status" value="1"/>
</dbReference>
<evidence type="ECO:0000313" key="2">
    <source>
        <dbReference type="EMBL" id="CAL7939800.1"/>
    </source>
</evidence>
<organism evidence="2 3">
    <name type="scientific">Xylocopa violacea</name>
    <name type="common">Violet carpenter bee</name>
    <name type="synonym">Apis violacea</name>
    <dbReference type="NCBI Taxonomy" id="135666"/>
    <lineage>
        <taxon>Eukaryota</taxon>
        <taxon>Metazoa</taxon>
        <taxon>Ecdysozoa</taxon>
        <taxon>Arthropoda</taxon>
        <taxon>Hexapoda</taxon>
        <taxon>Insecta</taxon>
        <taxon>Pterygota</taxon>
        <taxon>Neoptera</taxon>
        <taxon>Endopterygota</taxon>
        <taxon>Hymenoptera</taxon>
        <taxon>Apocrita</taxon>
        <taxon>Aculeata</taxon>
        <taxon>Apoidea</taxon>
        <taxon>Anthophila</taxon>
        <taxon>Apidae</taxon>
        <taxon>Xylocopa</taxon>
        <taxon>Xylocopa</taxon>
    </lineage>
</organism>
<feature type="compositionally biased region" description="Basic and acidic residues" evidence="1">
    <location>
        <begin position="477"/>
        <end position="490"/>
    </location>
</feature>
<sequence length="956" mass="108278">MLIMGKPSPILSCLAITCTGQGPVVSAVPNSLNFAEVRVLERRTMEFRLINDSPIPTQFNATLGRRSSPWCVEPESGELEPNGSITITVKLFLLDADKYKDHVILSIVNSKSIFVEVEAIGYGCSVVFEPQIFPTFDWGFLFSRQEIRRLITLTNCGTRNYQIIWSTEPEIKFQRGQIAIPRTSKFHVQPQIVDIPPGEVTHVDCRLFWQVNERVQQEWYVFGHATGIGKRELIGTSSFTVTLTEPQILFSRRQLTFRLDLCPDDDKLQQTAELLVTNQSKLDLNVQLSIKAPFYLITTEDEHVEDMKIVLIDGATTKIRVFFSFDENVGDRYSRHYSGMLRLEYKEHPNQDTIRCKGYVNFPNFVIEPTDFVIDCELGSSAEKILTMTNNGPVPVVYKFLWLADSIEIERDADTDHECECCLPREAKLQTSAAEIHEASASREIDGDICMSDRQGGSGDGPLKRIPTPMNTPVSETRLRKSDPSIDEKNSATSDCPVSRQEIREFLLPIVIPYFRNDEDLVDLESMRTDPPKKSYINEVLEIVPKEGTVLPYSVQRLHVGFHGFERLRIKATAVCEIVRGPTERIHVLARADAVRYEIDTDIIDFGQQLFLERKDCTFVLKSSCAIAFEYKVEGIEAASKQAIDGFDTQSLRVQPNSGTVDAESFVEFHVAHLPTTLGPIDHQFQLEIAHLMPVTVKVSAYGALPQVYPCIPRGKPPRYHSIELEYRAIQSLTDSRIFNVEDIVAAKKDDLADVDAEILTAEEWCIIPREETFPRIMDIDMAVERHLARKFVDANSYILMQHATTTRKHEPIPQLFSFEHVIDMGYVIVERAAHYSASVINYGPWDVGMKMKAAGKKDSLERSGIVAHFRKHLKLPVGETAVLQVTWCPTREKFSERSTEVKHTIYIQVTHGCTVPIDIKGVVTYPYVSVNTKFLDFQDVVVGECLVLCVLIRNE</sequence>
<protein>
    <recommendedName>
        <fullName evidence="4">Hydrocephalus-inducing protein</fullName>
    </recommendedName>
</protein>
<dbReference type="InterPro" id="IPR013783">
    <property type="entry name" value="Ig-like_fold"/>
</dbReference>
<dbReference type="Gene3D" id="2.60.40.10">
    <property type="entry name" value="Immunoglobulins"/>
    <property type="match status" value="2"/>
</dbReference>
<evidence type="ECO:0000256" key="1">
    <source>
        <dbReference type="SAM" id="MobiDB-lite"/>
    </source>
</evidence>
<dbReference type="EMBL" id="CAXAJV020001290">
    <property type="protein sequence ID" value="CAL7939800.1"/>
    <property type="molecule type" value="Genomic_DNA"/>
</dbReference>
<dbReference type="Proteomes" id="UP001642520">
    <property type="component" value="Unassembled WGS sequence"/>
</dbReference>
<evidence type="ECO:0008006" key="4">
    <source>
        <dbReference type="Google" id="ProtNLM"/>
    </source>
</evidence>
<dbReference type="PANTHER" id="PTHR23053:SF0">
    <property type="entry name" value="HYDROCEPHALUS-INDUCING PROTEIN HOMOLOG"/>
    <property type="match status" value="1"/>
</dbReference>
<accession>A0ABP1NFP9</accession>
<dbReference type="InterPro" id="IPR033305">
    <property type="entry name" value="Hydin-like"/>
</dbReference>
<reference evidence="2 3" key="1">
    <citation type="submission" date="2024-08" db="EMBL/GenBank/DDBJ databases">
        <authorList>
            <person name="Will J Nash"/>
            <person name="Angela Man"/>
            <person name="Seanna McTaggart"/>
            <person name="Kendall Baker"/>
            <person name="Tom Barker"/>
            <person name="Leah Catchpole"/>
            <person name="Alex Durrant"/>
            <person name="Karim Gharbi"/>
            <person name="Naomi Irish"/>
            <person name="Gemy Kaithakottil"/>
            <person name="Debby Ku"/>
            <person name="Aaliyah Providence"/>
            <person name="Felix Shaw"/>
            <person name="David Swarbreck"/>
            <person name="Chris Watkins"/>
            <person name="Ann M. McCartney"/>
            <person name="Giulio Formenti"/>
            <person name="Alice Mouton"/>
            <person name="Noel Vella"/>
            <person name="Bjorn M von Reumont"/>
            <person name="Adriana Vella"/>
            <person name="Wilfried Haerty"/>
        </authorList>
    </citation>
    <scope>NUCLEOTIDE SEQUENCE [LARGE SCALE GENOMIC DNA]</scope>
</reference>
<gene>
    <name evidence="2" type="ORF">XYLVIOL_LOCUS4113</name>
</gene>